<keyword evidence="4" id="KW-1133">Transmembrane helix</keyword>
<dbReference type="InterPro" id="IPR000863">
    <property type="entry name" value="Sulfotransferase_dom"/>
</dbReference>
<dbReference type="Proteomes" id="UP001642483">
    <property type="component" value="Unassembled WGS sequence"/>
</dbReference>
<keyword evidence="4" id="KW-0812">Transmembrane</keyword>
<evidence type="ECO:0000313" key="6">
    <source>
        <dbReference type="EMBL" id="CAK8686467.1"/>
    </source>
</evidence>
<dbReference type="EMBL" id="CAWYQH010000102">
    <property type="protein sequence ID" value="CAK8686467.1"/>
    <property type="molecule type" value="Genomic_DNA"/>
</dbReference>
<dbReference type="EC" id="2.8.2.-" evidence="3"/>
<comment type="similarity">
    <text evidence="3">Belongs to the sulfotransferase 1 family.</text>
</comment>
<reference evidence="6 7" key="1">
    <citation type="submission" date="2024-02" db="EMBL/GenBank/DDBJ databases">
        <authorList>
            <person name="Daric V."/>
            <person name="Darras S."/>
        </authorList>
    </citation>
    <scope>NUCLEOTIDE SEQUENCE [LARGE SCALE GENOMIC DNA]</scope>
</reference>
<evidence type="ECO:0000256" key="3">
    <source>
        <dbReference type="RuleBase" id="RU361155"/>
    </source>
</evidence>
<dbReference type="Pfam" id="PF00685">
    <property type="entry name" value="Sulfotransfer_1"/>
    <property type="match status" value="1"/>
</dbReference>
<sequence length="452" mass="52445">MLDGLKDILCFSQFYKQRQQRETSLTVSERVSFKGAMFREHVYVKIIFIVSVLSISLSVILLKRIRNHHEVISNTEPTYFSANKSLENQLKQRETKILIHTGPTDSSTIKSLKNKLKERETTIKEIAEFKQNNPGVKQLPKVIGIGVKKCGTGGVISFLANHHPLIKVPWQVQTETFFFGSSRTKGGPDAYRAFFPPTNSMELGMEKTPIYFVHSDLDIPSAIKNMVPEAKLLLIVCDPTKRTFSDYTHERVRLDLYNDRLIAKYNTFEDYVNEYLPKVQRLLQKSQNNLTSYQDDLKTQNMLIKLHSTDLAATLISTGLYIYHIQRWKKLYNESNLLIIDGENFREDTGAVIENIQDFLGIPKLLWKEDFVKNPDTGFYCFRKFTEKHLNESYVETEDELKTSLKCLGKSKGRTRNGAKHASPETLERLKQFYKPYNEAFYREMGQTYKWL</sequence>
<dbReference type="SUPFAM" id="SSF52540">
    <property type="entry name" value="P-loop containing nucleoside triphosphate hydrolases"/>
    <property type="match status" value="1"/>
</dbReference>
<dbReference type="InterPro" id="IPR027417">
    <property type="entry name" value="P-loop_NTPase"/>
</dbReference>
<feature type="transmembrane region" description="Helical" evidence="4">
    <location>
        <begin position="42"/>
        <end position="62"/>
    </location>
</feature>
<dbReference type="PANTHER" id="PTHR10605">
    <property type="entry name" value="HEPARAN SULFATE SULFOTRANSFERASE"/>
    <property type="match status" value="1"/>
</dbReference>
<comment type="caution">
    <text evidence="6">The sequence shown here is derived from an EMBL/GenBank/DDBJ whole genome shotgun (WGS) entry which is preliminary data.</text>
</comment>
<organism evidence="6 7">
    <name type="scientific">Clavelina lepadiformis</name>
    <name type="common">Light-bulb sea squirt</name>
    <name type="synonym">Ascidia lepadiformis</name>
    <dbReference type="NCBI Taxonomy" id="159417"/>
    <lineage>
        <taxon>Eukaryota</taxon>
        <taxon>Metazoa</taxon>
        <taxon>Chordata</taxon>
        <taxon>Tunicata</taxon>
        <taxon>Ascidiacea</taxon>
        <taxon>Aplousobranchia</taxon>
        <taxon>Clavelinidae</taxon>
        <taxon>Clavelina</taxon>
    </lineage>
</organism>
<dbReference type="InterPro" id="IPR037359">
    <property type="entry name" value="NST/OST"/>
</dbReference>
<keyword evidence="7" id="KW-1185">Reference proteome</keyword>
<feature type="domain" description="Sulfotransferase" evidence="5">
    <location>
        <begin position="140"/>
        <end position="435"/>
    </location>
</feature>
<dbReference type="PANTHER" id="PTHR10605:SF72">
    <property type="entry name" value="HEPARAN SULFATE 3-O SULFOTRANSFERASE-B, ISOFORM A"/>
    <property type="match status" value="1"/>
</dbReference>
<name>A0ABP0G3P8_CLALP</name>
<keyword evidence="2" id="KW-0325">Glycoprotein</keyword>
<evidence type="ECO:0000313" key="7">
    <source>
        <dbReference type="Proteomes" id="UP001642483"/>
    </source>
</evidence>
<evidence type="ECO:0000256" key="1">
    <source>
        <dbReference type="ARBA" id="ARBA00022679"/>
    </source>
</evidence>
<accession>A0ABP0G3P8</accession>
<gene>
    <name evidence="6" type="ORF">CVLEPA_LOCUS18397</name>
</gene>
<evidence type="ECO:0000256" key="4">
    <source>
        <dbReference type="SAM" id="Phobius"/>
    </source>
</evidence>
<evidence type="ECO:0000256" key="2">
    <source>
        <dbReference type="ARBA" id="ARBA00023180"/>
    </source>
</evidence>
<keyword evidence="4" id="KW-0472">Membrane</keyword>
<keyword evidence="1 3" id="KW-0808">Transferase</keyword>
<dbReference type="Gene3D" id="3.40.50.300">
    <property type="entry name" value="P-loop containing nucleotide triphosphate hydrolases"/>
    <property type="match status" value="1"/>
</dbReference>
<protein>
    <recommendedName>
        <fullName evidence="3">Sulfotransferase</fullName>
        <ecNumber evidence="3">2.8.2.-</ecNumber>
    </recommendedName>
</protein>
<proteinExistence type="inferred from homology"/>
<evidence type="ECO:0000259" key="5">
    <source>
        <dbReference type="Pfam" id="PF00685"/>
    </source>
</evidence>